<dbReference type="Gene3D" id="1.10.10.10">
    <property type="entry name" value="Winged helix-like DNA-binding domain superfamily/Winged helix DNA-binding domain"/>
    <property type="match status" value="1"/>
</dbReference>
<dbReference type="PANTHER" id="PTHR30173">
    <property type="entry name" value="SIGMA 19 FACTOR"/>
    <property type="match status" value="1"/>
</dbReference>
<comment type="caution">
    <text evidence="9">The sequence shown here is derived from an EMBL/GenBank/DDBJ whole genome shotgun (WGS) entry which is preliminary data.</text>
</comment>
<reference evidence="9 10" key="1">
    <citation type="submission" date="2021-03" db="EMBL/GenBank/DDBJ databases">
        <title>Sequencing the genomes of 1000 actinobacteria strains.</title>
        <authorList>
            <person name="Klenk H.-P."/>
        </authorList>
    </citation>
    <scope>NUCLEOTIDE SEQUENCE [LARGE SCALE GENOMIC DNA]</scope>
    <source>
        <strain evidence="9 10">DSM 12936</strain>
    </source>
</reference>
<organism evidence="9 10">
    <name type="scientific">Microlunatus capsulatus</name>
    <dbReference type="NCBI Taxonomy" id="99117"/>
    <lineage>
        <taxon>Bacteria</taxon>
        <taxon>Bacillati</taxon>
        <taxon>Actinomycetota</taxon>
        <taxon>Actinomycetes</taxon>
        <taxon>Propionibacteriales</taxon>
        <taxon>Propionibacteriaceae</taxon>
        <taxon>Microlunatus</taxon>
    </lineage>
</organism>
<evidence type="ECO:0000256" key="4">
    <source>
        <dbReference type="ARBA" id="ARBA00023082"/>
    </source>
</evidence>
<dbReference type="Gene3D" id="3.10.450.50">
    <property type="match status" value="1"/>
</dbReference>
<keyword evidence="3" id="KW-0805">Transcription regulation</keyword>
<evidence type="ECO:0000256" key="6">
    <source>
        <dbReference type="SAM" id="MobiDB-lite"/>
    </source>
</evidence>
<dbReference type="InterPro" id="IPR013249">
    <property type="entry name" value="RNA_pol_sigma70_r4_t2"/>
</dbReference>
<feature type="region of interest" description="Disordered" evidence="6">
    <location>
        <begin position="1"/>
        <end position="30"/>
    </location>
</feature>
<dbReference type="SUPFAM" id="SSF88946">
    <property type="entry name" value="Sigma2 domain of RNA polymerase sigma factors"/>
    <property type="match status" value="1"/>
</dbReference>
<evidence type="ECO:0000256" key="1">
    <source>
        <dbReference type="ARBA" id="ARBA00010641"/>
    </source>
</evidence>
<dbReference type="InterPro" id="IPR032710">
    <property type="entry name" value="NTF2-like_dom_sf"/>
</dbReference>
<evidence type="ECO:0000259" key="7">
    <source>
        <dbReference type="Pfam" id="PF04542"/>
    </source>
</evidence>
<dbReference type="InterPro" id="IPR007627">
    <property type="entry name" value="RNA_pol_sigma70_r2"/>
</dbReference>
<keyword evidence="4" id="KW-0731">Sigma factor</keyword>
<sequence>MTEPEQVEGQHVEVERAEPEGDAGGAAAFEAERPRLRRLAARVLDDPSGAEDVVQQAWLRLHATTEPVENLPAWLTTVTTRLCLDRLRARVPVPVEPLDAVGPAPDPAEEVALADTVGVALQVVLERLTPAERVAFVLHDSFGFDFPTIAAALGSTPAAARKLASRARAKVRQPAAEDRLATWEVVDAFMAAAREGDFDRLLTLLAPDVGVSADPAAVAAGTPRRIEGRSAVAAFFHGSAHAALPVFAADRPGAAWFHRGRPAVLFDFAVVDGVVAHITFRAEVAALADVERREGPDRRSRGARPGHTTAEPDVEQGEDDPEGRRPEDHRPDDQHPDEHQET</sequence>
<keyword evidence="10" id="KW-1185">Reference proteome</keyword>
<feature type="compositionally biased region" description="Acidic residues" evidence="6">
    <location>
        <begin position="312"/>
        <end position="321"/>
    </location>
</feature>
<feature type="domain" description="RNA polymerase sigma factor 70 region 4 type 2" evidence="8">
    <location>
        <begin position="120"/>
        <end position="170"/>
    </location>
</feature>
<feature type="compositionally biased region" description="Basic and acidic residues" evidence="6">
    <location>
        <begin position="322"/>
        <end position="342"/>
    </location>
</feature>
<feature type="domain" description="RNA polymerase sigma-70 region 2" evidence="7">
    <location>
        <begin position="29"/>
        <end position="90"/>
    </location>
</feature>
<name>A0ABS4ZE64_9ACTN</name>
<gene>
    <name evidence="9" type="ORF">JOF54_003959</name>
</gene>
<dbReference type="Pfam" id="PF04542">
    <property type="entry name" value="Sigma70_r2"/>
    <property type="match status" value="1"/>
</dbReference>
<dbReference type="NCBIfam" id="TIGR02937">
    <property type="entry name" value="sigma70-ECF"/>
    <property type="match status" value="1"/>
</dbReference>
<dbReference type="InterPro" id="IPR036388">
    <property type="entry name" value="WH-like_DNA-bd_sf"/>
</dbReference>
<feature type="region of interest" description="Disordered" evidence="6">
    <location>
        <begin position="291"/>
        <end position="342"/>
    </location>
</feature>
<comment type="similarity">
    <text evidence="1">Belongs to the sigma-70 factor family. ECF subfamily.</text>
</comment>
<dbReference type="Proteomes" id="UP000758168">
    <property type="component" value="Unassembled WGS sequence"/>
</dbReference>
<feature type="compositionally biased region" description="Basic and acidic residues" evidence="6">
    <location>
        <begin position="291"/>
        <end position="300"/>
    </location>
</feature>
<accession>A0ABS4ZE64</accession>
<dbReference type="Gene3D" id="1.10.1740.10">
    <property type="match status" value="1"/>
</dbReference>
<dbReference type="SUPFAM" id="SSF54427">
    <property type="entry name" value="NTF2-like"/>
    <property type="match status" value="1"/>
</dbReference>
<keyword evidence="5" id="KW-0804">Transcription</keyword>
<dbReference type="InterPro" id="IPR013325">
    <property type="entry name" value="RNA_pol_sigma_r2"/>
</dbReference>
<evidence type="ECO:0000256" key="3">
    <source>
        <dbReference type="ARBA" id="ARBA00023015"/>
    </source>
</evidence>
<evidence type="ECO:0000259" key="8">
    <source>
        <dbReference type="Pfam" id="PF08281"/>
    </source>
</evidence>
<dbReference type="PANTHER" id="PTHR30173:SF43">
    <property type="entry name" value="ECF RNA POLYMERASE SIGMA FACTOR SIGI-RELATED"/>
    <property type="match status" value="1"/>
</dbReference>
<evidence type="ECO:0000256" key="2">
    <source>
        <dbReference type="ARBA" id="ARBA00011344"/>
    </source>
</evidence>
<comment type="subunit">
    <text evidence="2">Interacts transiently with the RNA polymerase catalytic core formed by RpoA, RpoB, RpoC and RpoZ (2 alpha, 1 beta, 1 beta' and 1 omega subunit) to form the RNA polymerase holoenzyme that can initiate transcription.</text>
</comment>
<protein>
    <submittedName>
        <fullName evidence="9">RNA polymerase sigma-70 factor (ECF subfamily)</fullName>
    </submittedName>
</protein>
<proteinExistence type="inferred from homology"/>
<evidence type="ECO:0000313" key="10">
    <source>
        <dbReference type="Proteomes" id="UP000758168"/>
    </source>
</evidence>
<dbReference type="SUPFAM" id="SSF88659">
    <property type="entry name" value="Sigma3 and sigma4 domains of RNA polymerase sigma factors"/>
    <property type="match status" value="1"/>
</dbReference>
<evidence type="ECO:0000313" key="9">
    <source>
        <dbReference type="EMBL" id="MBP2419037.1"/>
    </source>
</evidence>
<dbReference type="InterPro" id="IPR052704">
    <property type="entry name" value="ECF_Sigma-70_Domain"/>
</dbReference>
<evidence type="ECO:0000256" key="5">
    <source>
        <dbReference type="ARBA" id="ARBA00023163"/>
    </source>
</evidence>
<dbReference type="InterPro" id="IPR013324">
    <property type="entry name" value="RNA_pol_sigma_r3/r4-like"/>
</dbReference>
<feature type="compositionally biased region" description="Basic and acidic residues" evidence="6">
    <location>
        <begin position="8"/>
        <end position="19"/>
    </location>
</feature>
<dbReference type="EMBL" id="JAGIOB010000001">
    <property type="protein sequence ID" value="MBP2419037.1"/>
    <property type="molecule type" value="Genomic_DNA"/>
</dbReference>
<dbReference type="InterPro" id="IPR014284">
    <property type="entry name" value="RNA_pol_sigma-70_dom"/>
</dbReference>
<dbReference type="RefSeq" id="WP_307804422.1">
    <property type="nucleotide sequence ID" value="NZ_BAAAMH010000011.1"/>
</dbReference>
<dbReference type="Pfam" id="PF08281">
    <property type="entry name" value="Sigma70_r4_2"/>
    <property type="match status" value="1"/>
</dbReference>